<evidence type="ECO:0008006" key="5">
    <source>
        <dbReference type="Google" id="ProtNLM"/>
    </source>
</evidence>
<sequence length="258" mass="28068">MMPLLRAAASAGLIAIVGTVASSTAKADDTVTVKQNITLNGESDEAQADMKTVVDAVVQINEGKIQQSIDGPLTDVVTRYEKRYAHSGDVVFSARGMTQGLMYLAEAAVKHSVKGKGSAIDVGPAWSMAYWGRGYGYSEMNRFPEAEVELKKALALSPRDAQYASELAYVYQMEGRFAESLALYETVPGFLDLMDGWGDSEKTEFHCKSLRGQGYDLVELKRLDEAEAAYKACLALMPNEPKSLGELNYIKELRAKGG</sequence>
<dbReference type="KEGG" id="lpy:FIV34_09865"/>
<dbReference type="InterPro" id="IPR019734">
    <property type="entry name" value="TPR_rpt"/>
</dbReference>
<dbReference type="EMBL" id="CP041046">
    <property type="protein sequence ID" value="QDE39486.1"/>
    <property type="molecule type" value="Genomic_DNA"/>
</dbReference>
<gene>
    <name evidence="3" type="ORF">FIV34_09865</name>
</gene>
<dbReference type="InterPro" id="IPR011990">
    <property type="entry name" value="TPR-like_helical_dom_sf"/>
</dbReference>
<dbReference type="RefSeq" id="WP_139982155.1">
    <property type="nucleotide sequence ID" value="NZ_CP041046.1"/>
</dbReference>
<evidence type="ECO:0000256" key="1">
    <source>
        <dbReference type="PROSITE-ProRule" id="PRU00339"/>
    </source>
</evidence>
<organism evidence="3 4">
    <name type="scientific">Luteibacter pinisoli</name>
    <dbReference type="NCBI Taxonomy" id="2589080"/>
    <lineage>
        <taxon>Bacteria</taxon>
        <taxon>Pseudomonadati</taxon>
        <taxon>Pseudomonadota</taxon>
        <taxon>Gammaproteobacteria</taxon>
        <taxon>Lysobacterales</taxon>
        <taxon>Rhodanobacteraceae</taxon>
        <taxon>Luteibacter</taxon>
    </lineage>
</organism>
<feature type="chain" id="PRO_5021420865" description="Tetratricopeptide repeat protein" evidence="2">
    <location>
        <begin position="28"/>
        <end position="258"/>
    </location>
</feature>
<dbReference type="Proteomes" id="UP000316093">
    <property type="component" value="Chromosome"/>
</dbReference>
<keyword evidence="1" id="KW-0802">TPR repeat</keyword>
<name>A0A4Y5Z3K2_9GAMM</name>
<evidence type="ECO:0000313" key="4">
    <source>
        <dbReference type="Proteomes" id="UP000316093"/>
    </source>
</evidence>
<reference evidence="3 4" key="1">
    <citation type="submission" date="2019-06" db="EMBL/GenBank/DDBJ databases">
        <title>A complete genome sequence for Luteibacter pinisoli MAH-14.</title>
        <authorList>
            <person name="Baltrus D.A."/>
        </authorList>
    </citation>
    <scope>NUCLEOTIDE SEQUENCE [LARGE SCALE GENOMIC DNA]</scope>
    <source>
        <strain evidence="3 4">MAH-14</strain>
    </source>
</reference>
<protein>
    <recommendedName>
        <fullName evidence="5">Tetratricopeptide repeat protein</fullName>
    </recommendedName>
</protein>
<dbReference type="SUPFAM" id="SSF48452">
    <property type="entry name" value="TPR-like"/>
    <property type="match status" value="1"/>
</dbReference>
<feature type="signal peptide" evidence="2">
    <location>
        <begin position="1"/>
        <end position="27"/>
    </location>
</feature>
<evidence type="ECO:0000256" key="2">
    <source>
        <dbReference type="SAM" id="SignalP"/>
    </source>
</evidence>
<dbReference type="AlphaFoldDB" id="A0A4Y5Z3K2"/>
<proteinExistence type="predicted"/>
<feature type="repeat" description="TPR" evidence="1">
    <location>
        <begin position="127"/>
        <end position="160"/>
    </location>
</feature>
<accession>A0A4Y5Z3K2</accession>
<keyword evidence="2" id="KW-0732">Signal</keyword>
<dbReference type="PROSITE" id="PS50005">
    <property type="entry name" value="TPR"/>
    <property type="match status" value="1"/>
</dbReference>
<dbReference type="OrthoDB" id="8929480at2"/>
<dbReference type="Gene3D" id="1.25.40.10">
    <property type="entry name" value="Tetratricopeptide repeat domain"/>
    <property type="match status" value="1"/>
</dbReference>
<keyword evidence="4" id="KW-1185">Reference proteome</keyword>
<evidence type="ECO:0000313" key="3">
    <source>
        <dbReference type="EMBL" id="QDE39486.1"/>
    </source>
</evidence>
<dbReference type="SMART" id="SM00028">
    <property type="entry name" value="TPR"/>
    <property type="match status" value="2"/>
</dbReference>